<evidence type="ECO:0000313" key="3">
    <source>
        <dbReference type="EMBL" id="AHC13877.1"/>
    </source>
</evidence>
<dbReference type="HOGENOM" id="CLU_004744_4_1_12"/>
<reference evidence="3 4" key="1">
    <citation type="journal article" date="2015" name="Stand. Genomic Sci.">
        <title>Complete genome sequence and description of Salinispira pacifica gen. nov., sp. nov., a novel spirochaete isolated form a hypersaline microbial mat.</title>
        <authorList>
            <person name="Ben Hania W."/>
            <person name="Joseph M."/>
            <person name="Schumann P."/>
            <person name="Bunk B."/>
            <person name="Fiebig A."/>
            <person name="Sproer C."/>
            <person name="Klenk H.P."/>
            <person name="Fardeau M.L."/>
            <person name="Spring S."/>
        </authorList>
    </citation>
    <scope>NUCLEOTIDE SEQUENCE [LARGE SCALE GENOMIC DNA]</scope>
    <source>
        <strain evidence="3 4">L21-RPul-D2</strain>
    </source>
</reference>
<dbReference type="InterPro" id="IPR006047">
    <property type="entry name" value="GH13_cat_dom"/>
</dbReference>
<dbReference type="CDD" id="cd11341">
    <property type="entry name" value="AmyAc_Pullulanase_LD-like"/>
    <property type="match status" value="1"/>
</dbReference>
<dbReference type="KEGG" id="slr:L21SP2_0445"/>
<dbReference type="OrthoDB" id="9761875at2"/>
<evidence type="ECO:0000259" key="2">
    <source>
        <dbReference type="SMART" id="SM00642"/>
    </source>
</evidence>
<keyword evidence="3" id="KW-0378">Hydrolase</keyword>
<proteinExistence type="predicted"/>
<dbReference type="InterPro" id="IPR013783">
    <property type="entry name" value="Ig-like_fold"/>
</dbReference>
<dbReference type="eggNOG" id="COG1523">
    <property type="taxonomic scope" value="Bacteria"/>
</dbReference>
<dbReference type="PANTHER" id="PTHR43002">
    <property type="entry name" value="GLYCOGEN DEBRANCHING ENZYME"/>
    <property type="match status" value="1"/>
</dbReference>
<dbReference type="GO" id="GO:0051060">
    <property type="term" value="F:pullulanase activity"/>
    <property type="evidence" value="ECO:0007669"/>
    <property type="project" value="UniProtKB-EC"/>
</dbReference>
<dbReference type="STRING" id="1307761.L21SP2_0445"/>
<dbReference type="EC" id="3.2.1.41" evidence="3"/>
<keyword evidence="4" id="KW-1185">Reference proteome</keyword>
<dbReference type="Gene3D" id="2.60.40.10">
    <property type="entry name" value="Immunoglobulins"/>
    <property type="match status" value="1"/>
</dbReference>
<evidence type="ECO:0000256" key="1">
    <source>
        <dbReference type="SAM" id="MobiDB-lite"/>
    </source>
</evidence>
<dbReference type="SUPFAM" id="SSF51445">
    <property type="entry name" value="(Trans)glycosidases"/>
    <property type="match status" value="1"/>
</dbReference>
<keyword evidence="3" id="KW-0326">Glycosidase</keyword>
<dbReference type="Gene3D" id="3.20.20.80">
    <property type="entry name" value="Glycosidases"/>
    <property type="match status" value="1"/>
</dbReference>
<feature type="region of interest" description="Disordered" evidence="1">
    <location>
        <begin position="1"/>
        <end position="21"/>
    </location>
</feature>
<protein>
    <submittedName>
        <fullName evidence="3">Pullulanase</fullName>
        <ecNumber evidence="3">3.2.1.41</ecNumber>
    </submittedName>
</protein>
<dbReference type="RefSeq" id="WP_024266809.1">
    <property type="nucleotide sequence ID" value="NC_023035.1"/>
</dbReference>
<dbReference type="SMART" id="SM00642">
    <property type="entry name" value="Aamy"/>
    <property type="match status" value="1"/>
</dbReference>
<gene>
    <name evidence="3" type="ORF">L21SP2_0445</name>
</gene>
<name>V5WDL8_9SPIO</name>
<dbReference type="Pfam" id="PF00128">
    <property type="entry name" value="Alpha-amylase"/>
    <property type="match status" value="1"/>
</dbReference>
<feature type="domain" description="Glycosyl hydrolase family 13 catalytic" evidence="2">
    <location>
        <begin position="197"/>
        <end position="596"/>
    </location>
</feature>
<organism evidence="3 4">
    <name type="scientific">Salinispira pacifica</name>
    <dbReference type="NCBI Taxonomy" id="1307761"/>
    <lineage>
        <taxon>Bacteria</taxon>
        <taxon>Pseudomonadati</taxon>
        <taxon>Spirochaetota</taxon>
        <taxon>Spirochaetia</taxon>
        <taxon>Spirochaetales</taxon>
        <taxon>Spirochaetaceae</taxon>
        <taxon>Salinispira</taxon>
    </lineage>
</organism>
<dbReference type="EMBL" id="CP006939">
    <property type="protein sequence ID" value="AHC13877.1"/>
    <property type="molecule type" value="Genomic_DNA"/>
</dbReference>
<dbReference type="InterPro" id="IPR017853">
    <property type="entry name" value="GH"/>
</dbReference>
<dbReference type="AlphaFoldDB" id="V5WDL8"/>
<accession>V5WDL8</accession>
<dbReference type="Proteomes" id="UP000018680">
    <property type="component" value="Chromosome"/>
</dbReference>
<evidence type="ECO:0000313" key="4">
    <source>
        <dbReference type="Proteomes" id="UP000018680"/>
    </source>
</evidence>
<dbReference type="GO" id="GO:0005975">
    <property type="term" value="P:carbohydrate metabolic process"/>
    <property type="evidence" value="ECO:0007669"/>
    <property type="project" value="InterPro"/>
</dbReference>
<sequence>MNHQDTDQYKPRYTEAESDSRLGSEFRDGRAFFSIWAPQADAVHVYRVSLSYLTNWYWPAGGSAASEVQAAQDDLPGVHLPPEAGRFLSLEYSAEEGVWRGDAELATPVDESAFQYMIIRNGEARPLCHPYARALAPFPGPRGGQPWEVLLPPPGHPDSGRLVPPNGWEGLELPVESHPGREKDNRVIYELHVRDMTIHPHSNVAPEKRGSYAGLVEKLDYIAGLGVSHIQLLPVMKCYSIDETLREYNGSPRSGENNYNWGYDPLSYFTPEGWYSVDPEDPYLRISELKTLIKEAHRRGLRIILDVVYNHMADSSLLEPSAPGYWFRRDEHGGFTSNSGCGNDVASERTMVRRLIHHSLEYFVREFHVDGFRFDLMGLLDSRTVLEADEKLRALRPDIMLLGEGWRMYNGEEGTRGMDQDLAAQHCHVAMFSDEIRDMLKGGGLNEASQGFLSGLERDKELVLSNLLGNPRQYFSSHRPLQVVNYLVCHDGLTLRDSLCHNYGIDTSSASGRWELAQRIRAANLLLASSQGIIFLHAGQERGRSKPNPPDSDYSAIGPYVHNSYHSDDGVNAFPWTMEAEFAGLPDHLRKILEFRRNEPLLHLDDHEELHASARLIETPGAFSFAYTISDGSRGIVIGVNLENRSFSCSLKDSLPGGHHFTVIAGDARMEEDLCRMDPFGSLLMTYDIS</sequence>